<evidence type="ECO:0000313" key="3">
    <source>
        <dbReference type="Proteomes" id="UP000058613"/>
    </source>
</evidence>
<evidence type="ECO:0000313" key="4">
    <source>
        <dbReference type="Proteomes" id="UP000196694"/>
    </source>
</evidence>
<dbReference type="OrthoDB" id="15250at2157"/>
<dbReference type="EMBL" id="CP013011">
    <property type="protein sequence ID" value="ALL01180.1"/>
    <property type="molecule type" value="Genomic_DNA"/>
</dbReference>
<dbReference type="RefSeq" id="WP_055408974.1">
    <property type="nucleotide sequence ID" value="NZ_CP013011.1"/>
</dbReference>
<evidence type="ECO:0000313" key="1">
    <source>
        <dbReference type="EMBL" id="ALL01180.1"/>
    </source>
</evidence>
<dbReference type="EMBL" id="NCQP01000001">
    <property type="protein sequence ID" value="OWJ55740.1"/>
    <property type="molecule type" value="Genomic_DNA"/>
</dbReference>
<reference evidence="1 3" key="1">
    <citation type="submission" date="2015-10" db="EMBL/GenBank/DDBJ databases">
        <title>Complete genome sequence of hyperthermophilic archaeon Pyrodictium delaneyi Su06.</title>
        <authorList>
            <person name="Jung J.-H."/>
            <person name="Lin J."/>
            <person name="Holden J.F."/>
            <person name="Park C.-S."/>
        </authorList>
    </citation>
    <scope>NUCLEOTIDE SEQUENCE [LARGE SCALE GENOMIC DNA]</scope>
    <source>
        <strain evidence="1 3">Su06</strain>
    </source>
</reference>
<name>A0A0P0N427_9CREN</name>
<dbReference type="AlphaFoldDB" id="A0A0P0N427"/>
<evidence type="ECO:0000313" key="2">
    <source>
        <dbReference type="EMBL" id="OWJ55740.1"/>
    </source>
</evidence>
<sequence length="249" mass="28050">MPARGPVKLLDSIEAKKTARIITCLGLSFHILAYYEEDTGLSARIKPLCSNNEPHIIVYADRCIDETLDVLVSTLPRMLGAPLIDYTVECSEDIDAESFYFDEITRRLTSVFRDSFYRPLHKLSTTNVEHFLAIGWNAEIAYGTGKEYEVNLPLIPAVVFAHTHPGLSCYPSARDTTSTAEFLAQGGIAEFIVSRSCMSVTRLRRPFSEEDYWRLKEISRCIKRASSDEDYLACLQEMARLGTVEFSVA</sequence>
<dbReference type="Proteomes" id="UP000196694">
    <property type="component" value="Unassembled WGS sequence"/>
</dbReference>
<accession>A0A0P0N427</accession>
<dbReference type="Proteomes" id="UP000058613">
    <property type="component" value="Chromosome"/>
</dbReference>
<dbReference type="KEGG" id="pdl:Pyrde_1132"/>
<dbReference type="GeneID" id="26099468"/>
<organism evidence="1 3">
    <name type="scientific">Pyrodictium delaneyi</name>
    <dbReference type="NCBI Taxonomy" id="1273541"/>
    <lineage>
        <taxon>Archaea</taxon>
        <taxon>Thermoproteota</taxon>
        <taxon>Thermoprotei</taxon>
        <taxon>Desulfurococcales</taxon>
        <taxon>Pyrodictiaceae</taxon>
        <taxon>Pyrodictium</taxon>
    </lineage>
</organism>
<keyword evidence="4" id="KW-1185">Reference proteome</keyword>
<protein>
    <submittedName>
        <fullName evidence="1">Uncharacterized protein</fullName>
    </submittedName>
</protein>
<gene>
    <name evidence="2" type="ORF">Pdsh_02895</name>
    <name evidence="1" type="ORF">Pyrde_1132</name>
</gene>
<proteinExistence type="predicted"/>
<reference evidence="2 4" key="2">
    <citation type="submission" date="2017-05" db="EMBL/GenBank/DDBJ databases">
        <title>The draft genome of the hyperthermophilic archaeon 'Pyrodictium delaneyi strain Hulk', an iron and nitrate reducer, reveals the capacity for sulfate reduction.</title>
        <authorList>
            <person name="Demey L.M."/>
            <person name="Miller C."/>
            <person name="Manzella M."/>
            <person name="Reguera G."/>
            <person name="Kashefi K."/>
        </authorList>
    </citation>
    <scope>NUCLEOTIDE SEQUENCE [LARGE SCALE GENOMIC DNA]</scope>
    <source>
        <strain evidence="2 4">Hulk</strain>
    </source>
</reference>